<dbReference type="EMBL" id="CP097501">
    <property type="protein sequence ID" value="URD67910.1"/>
    <property type="molecule type" value="Genomic_DNA"/>
</dbReference>
<dbReference type="AlphaFoldDB" id="A0AAE9HXV9"/>
<protein>
    <submittedName>
        <fullName evidence="1">Uncharacterized protein</fullName>
    </submittedName>
</protein>
<organism evidence="1 2">
    <name type="scientific">Conchiformibius steedae DSM 2580</name>
    <dbReference type="NCBI Taxonomy" id="1121352"/>
    <lineage>
        <taxon>Bacteria</taxon>
        <taxon>Pseudomonadati</taxon>
        <taxon>Pseudomonadota</taxon>
        <taxon>Betaproteobacteria</taxon>
        <taxon>Neisseriales</taxon>
        <taxon>Neisseriaceae</taxon>
        <taxon>Conchiformibius</taxon>
    </lineage>
</organism>
<accession>A0AAE9HXV9</accession>
<sequence>MSDETNSVLMDKVFEALDKLSPQELERLLDPKYEVIIKVIRVKQSKEISQAILDNDEMQNILARLNDCGQRDEAHEFLISHYPTKKYLQRIAQELEILVSKSDKVAELRERIVEATVGAKIRSKAIQKIDSK</sequence>
<reference evidence="1" key="1">
    <citation type="submission" date="2022-05" db="EMBL/GenBank/DDBJ databases">
        <title>Alysiella filiformis genome sequencing.</title>
        <authorList>
            <person name="Viehboeck T."/>
        </authorList>
    </citation>
    <scope>NUCLEOTIDE SEQUENCE</scope>
    <source>
        <strain evidence="1">DSM 2580</strain>
    </source>
</reference>
<evidence type="ECO:0000313" key="2">
    <source>
        <dbReference type="Proteomes" id="UP001056819"/>
    </source>
</evidence>
<dbReference type="RefSeq" id="WP_027021776.1">
    <property type="nucleotide sequence ID" value="NZ_CP097501.1"/>
</dbReference>
<name>A0AAE9HXV9_9NEIS</name>
<dbReference type="Proteomes" id="UP001056819">
    <property type="component" value="Chromosome"/>
</dbReference>
<gene>
    <name evidence="1" type="ORF">LNQ82_01740</name>
</gene>
<evidence type="ECO:0000313" key="1">
    <source>
        <dbReference type="EMBL" id="URD67910.1"/>
    </source>
</evidence>
<proteinExistence type="predicted"/>